<evidence type="ECO:0000313" key="12">
    <source>
        <dbReference type="Proteomes" id="UP001634394"/>
    </source>
</evidence>
<evidence type="ECO:0000256" key="8">
    <source>
        <dbReference type="SAM" id="MobiDB-lite"/>
    </source>
</evidence>
<dbReference type="EMBL" id="JBJQND010000005">
    <property type="protein sequence ID" value="KAL3876907.1"/>
    <property type="molecule type" value="Genomic_DNA"/>
</dbReference>
<feature type="region of interest" description="Disordered" evidence="8">
    <location>
        <begin position="116"/>
        <end position="145"/>
    </location>
</feature>
<dbReference type="InterPro" id="IPR017452">
    <property type="entry name" value="GPCR_Rhodpsn_7TM"/>
</dbReference>
<keyword evidence="4" id="KW-0297">G-protein coupled receptor</keyword>
<dbReference type="Gene3D" id="1.20.1070.10">
    <property type="entry name" value="Rhodopsin 7-helix transmembrane proteins"/>
    <property type="match status" value="1"/>
</dbReference>
<dbReference type="PRINTS" id="PR00237">
    <property type="entry name" value="GPCRRHODOPSN"/>
</dbReference>
<proteinExistence type="predicted"/>
<dbReference type="AlphaFoldDB" id="A0ABD3WVX6"/>
<dbReference type="Pfam" id="PF00001">
    <property type="entry name" value="7tm_1"/>
    <property type="match status" value="1"/>
</dbReference>
<evidence type="ECO:0000256" key="5">
    <source>
        <dbReference type="ARBA" id="ARBA00023136"/>
    </source>
</evidence>
<evidence type="ECO:0000256" key="6">
    <source>
        <dbReference type="ARBA" id="ARBA00023170"/>
    </source>
</evidence>
<keyword evidence="3 9" id="KW-1133">Transmembrane helix</keyword>
<dbReference type="GO" id="GO:0016020">
    <property type="term" value="C:membrane"/>
    <property type="evidence" value="ECO:0007669"/>
    <property type="project" value="UniProtKB-SubCell"/>
</dbReference>
<keyword evidence="5 9" id="KW-0472">Membrane</keyword>
<keyword evidence="6" id="KW-0675">Receptor</keyword>
<keyword evidence="7" id="KW-0807">Transducer</keyword>
<reference evidence="11 12" key="1">
    <citation type="submission" date="2024-11" db="EMBL/GenBank/DDBJ databases">
        <title>Chromosome-level genome assembly of the freshwater bivalve Anodonta woodiana.</title>
        <authorList>
            <person name="Chen X."/>
        </authorList>
    </citation>
    <scope>NUCLEOTIDE SEQUENCE [LARGE SCALE GENOMIC DNA]</scope>
    <source>
        <strain evidence="11">MN2024</strain>
        <tissue evidence="11">Gills</tissue>
    </source>
</reference>
<comment type="caution">
    <text evidence="11">The sequence shown here is derived from an EMBL/GenBank/DDBJ whole genome shotgun (WGS) entry which is preliminary data.</text>
</comment>
<keyword evidence="12" id="KW-1185">Reference proteome</keyword>
<comment type="subcellular location">
    <subcellularLocation>
        <location evidence="1">Membrane</location>
        <topology evidence="1">Multi-pass membrane protein</topology>
    </subcellularLocation>
</comment>
<feature type="transmembrane region" description="Helical" evidence="9">
    <location>
        <begin position="12"/>
        <end position="34"/>
    </location>
</feature>
<evidence type="ECO:0000256" key="3">
    <source>
        <dbReference type="ARBA" id="ARBA00022989"/>
    </source>
</evidence>
<accession>A0ABD3WVX6</accession>
<dbReference type="InterPro" id="IPR050125">
    <property type="entry name" value="GPCR_opsins"/>
</dbReference>
<dbReference type="SUPFAM" id="SSF81321">
    <property type="entry name" value="Family A G protein-coupled receptor-like"/>
    <property type="match status" value="1"/>
</dbReference>
<feature type="domain" description="G-protein coupled receptors family 1 profile" evidence="10">
    <location>
        <begin position="1"/>
        <end position="63"/>
    </location>
</feature>
<dbReference type="Proteomes" id="UP001634394">
    <property type="component" value="Unassembled WGS sequence"/>
</dbReference>
<organism evidence="11 12">
    <name type="scientific">Sinanodonta woodiana</name>
    <name type="common">Chinese pond mussel</name>
    <name type="synonym">Anodonta woodiana</name>
    <dbReference type="NCBI Taxonomy" id="1069815"/>
    <lineage>
        <taxon>Eukaryota</taxon>
        <taxon>Metazoa</taxon>
        <taxon>Spiralia</taxon>
        <taxon>Lophotrochozoa</taxon>
        <taxon>Mollusca</taxon>
        <taxon>Bivalvia</taxon>
        <taxon>Autobranchia</taxon>
        <taxon>Heteroconchia</taxon>
        <taxon>Palaeoheterodonta</taxon>
        <taxon>Unionida</taxon>
        <taxon>Unionoidea</taxon>
        <taxon>Unionidae</taxon>
        <taxon>Unioninae</taxon>
        <taxon>Sinanodonta</taxon>
    </lineage>
</organism>
<gene>
    <name evidence="11" type="ORF">ACJMK2_034688</name>
</gene>
<dbReference type="PANTHER" id="PTHR24240">
    <property type="entry name" value="OPSIN"/>
    <property type="match status" value="1"/>
</dbReference>
<evidence type="ECO:0000256" key="4">
    <source>
        <dbReference type="ARBA" id="ARBA00023040"/>
    </source>
</evidence>
<evidence type="ECO:0000313" key="11">
    <source>
        <dbReference type="EMBL" id="KAL3876907.1"/>
    </source>
</evidence>
<dbReference type="InterPro" id="IPR000276">
    <property type="entry name" value="GPCR_Rhodpsn"/>
</dbReference>
<evidence type="ECO:0000256" key="9">
    <source>
        <dbReference type="SAM" id="Phobius"/>
    </source>
</evidence>
<protein>
    <recommendedName>
        <fullName evidence="10">G-protein coupled receptors family 1 profile domain-containing protein</fullName>
    </recommendedName>
</protein>
<evidence type="ECO:0000256" key="1">
    <source>
        <dbReference type="ARBA" id="ARBA00004141"/>
    </source>
</evidence>
<evidence type="ECO:0000259" key="10">
    <source>
        <dbReference type="PROSITE" id="PS50262"/>
    </source>
</evidence>
<sequence>MATEKKMAKTILAMIGVYFVCWTPYAVVSFWAAFADVKKLPVWAQSAPALIAKSGTMWNPIVYVATNKQFRAAFVDAVPCRRLRERLGLDEHICNQVNTRYESKWNDMSLFESVRKSDSSNTQTQLEKIISNKRSMSTSPKDSAS</sequence>
<evidence type="ECO:0000256" key="7">
    <source>
        <dbReference type="ARBA" id="ARBA00023224"/>
    </source>
</evidence>
<evidence type="ECO:0000256" key="2">
    <source>
        <dbReference type="ARBA" id="ARBA00022692"/>
    </source>
</evidence>
<keyword evidence="2 9" id="KW-0812">Transmembrane</keyword>
<name>A0ABD3WVX6_SINWO</name>
<dbReference type="GO" id="GO:0004930">
    <property type="term" value="F:G protein-coupled receptor activity"/>
    <property type="evidence" value="ECO:0007669"/>
    <property type="project" value="UniProtKB-KW"/>
</dbReference>
<dbReference type="PROSITE" id="PS50262">
    <property type="entry name" value="G_PROTEIN_RECEP_F1_2"/>
    <property type="match status" value="1"/>
</dbReference>
<feature type="compositionally biased region" description="Polar residues" evidence="8">
    <location>
        <begin position="119"/>
        <end position="145"/>
    </location>
</feature>